<evidence type="ECO:0000256" key="1">
    <source>
        <dbReference type="SAM" id="MobiDB-lite"/>
    </source>
</evidence>
<reference evidence="3" key="2">
    <citation type="submission" date="2015-01" db="EMBL/GenBank/DDBJ databases">
        <title>Evolutionary Origins and Diversification of the Mycorrhizal Mutualists.</title>
        <authorList>
            <consortium name="DOE Joint Genome Institute"/>
            <consortium name="Mycorrhizal Genomics Consortium"/>
            <person name="Kohler A."/>
            <person name="Kuo A."/>
            <person name="Nagy L.G."/>
            <person name="Floudas D."/>
            <person name="Copeland A."/>
            <person name="Barry K.W."/>
            <person name="Cichocki N."/>
            <person name="Veneault-Fourrey C."/>
            <person name="LaButti K."/>
            <person name="Lindquist E.A."/>
            <person name="Lipzen A."/>
            <person name="Lundell T."/>
            <person name="Morin E."/>
            <person name="Murat C."/>
            <person name="Riley R."/>
            <person name="Ohm R."/>
            <person name="Sun H."/>
            <person name="Tunlid A."/>
            <person name="Henrissat B."/>
            <person name="Grigoriev I.V."/>
            <person name="Hibbett D.S."/>
            <person name="Martin F."/>
        </authorList>
    </citation>
    <scope>NUCLEOTIDE SEQUENCE [LARGE SCALE GENOMIC DNA]</scope>
    <source>
        <strain evidence="3">Ve08.2h10</strain>
    </source>
</reference>
<protein>
    <submittedName>
        <fullName evidence="2">Uncharacterized protein</fullName>
    </submittedName>
</protein>
<proteinExistence type="predicted"/>
<sequence length="507" mass="57601">MPSVPQSLTTRSQARSSNARPQSTTSSSLTTHVRVLSSVSNSSSSSTTSYCPTSTRRIAMTAKARCEQSASKPPIITAGEITPDALRTREMGCKQYFRIKTVDEANHVPFVAWNLQDPCIQDWYSNDAERLNKLDFNEFVAEVRKVWLPSDWDATLRQKMLSNMQGLRTFHDWSVEVESQNAMLRGTKSHLDENTLMYRVSGHGDKDDFRKWLGCIRMLDDERQLDIKLHNQAIEDALRQAGRTFSARVTSQSTTASSNAFKDGNKLNQRLAVLTAEERMLLNANRRCYKCRHFFQGHTSHDCPNGFPDPKTYKILTEDDARASKSKAKPKPIASVEVTGFDDTMNHEECMCIIKGANYDLLNPPPPPKLKKEPANCQWIKYLVVAELCRVLPELKEIIDEECEPVKGVDVVAAINNRIDQVSMEEDFKHRNENLKKEYEDRFPMDIPHNDSLPSDVQFRVKLKDADKITQGRSYDCPQKFHAAWKTLLDQHIAAGRIRPSSMVLSS</sequence>
<feature type="region of interest" description="Disordered" evidence="1">
    <location>
        <begin position="1"/>
        <end position="31"/>
    </location>
</feature>
<dbReference type="STRING" id="930991.A0A0D0D281"/>
<organism evidence="2 3">
    <name type="scientific">Paxillus rubicundulus Ve08.2h10</name>
    <dbReference type="NCBI Taxonomy" id="930991"/>
    <lineage>
        <taxon>Eukaryota</taxon>
        <taxon>Fungi</taxon>
        <taxon>Dikarya</taxon>
        <taxon>Basidiomycota</taxon>
        <taxon>Agaricomycotina</taxon>
        <taxon>Agaricomycetes</taxon>
        <taxon>Agaricomycetidae</taxon>
        <taxon>Boletales</taxon>
        <taxon>Paxilineae</taxon>
        <taxon>Paxillaceae</taxon>
        <taxon>Paxillus</taxon>
    </lineage>
</organism>
<keyword evidence="3" id="KW-1185">Reference proteome</keyword>
<dbReference type="AlphaFoldDB" id="A0A0D0D281"/>
<dbReference type="Proteomes" id="UP000054538">
    <property type="component" value="Unassembled WGS sequence"/>
</dbReference>
<dbReference type="InParanoid" id="A0A0D0D281"/>
<gene>
    <name evidence="2" type="ORF">PAXRUDRAFT_20343</name>
</gene>
<evidence type="ECO:0000313" key="2">
    <source>
        <dbReference type="EMBL" id="KIK73954.1"/>
    </source>
</evidence>
<name>A0A0D0D281_9AGAM</name>
<dbReference type="HOGENOM" id="CLU_018255_1_0_1"/>
<dbReference type="OrthoDB" id="2369050at2759"/>
<accession>A0A0D0D281</accession>
<dbReference type="EMBL" id="KN829282">
    <property type="protein sequence ID" value="KIK73954.1"/>
    <property type="molecule type" value="Genomic_DNA"/>
</dbReference>
<evidence type="ECO:0000313" key="3">
    <source>
        <dbReference type="Proteomes" id="UP000054538"/>
    </source>
</evidence>
<reference evidence="2 3" key="1">
    <citation type="submission" date="2014-04" db="EMBL/GenBank/DDBJ databases">
        <authorList>
            <consortium name="DOE Joint Genome Institute"/>
            <person name="Kuo A."/>
            <person name="Kohler A."/>
            <person name="Jargeat P."/>
            <person name="Nagy L.G."/>
            <person name="Floudas D."/>
            <person name="Copeland A."/>
            <person name="Barry K.W."/>
            <person name="Cichocki N."/>
            <person name="Veneault-Fourrey C."/>
            <person name="LaButti K."/>
            <person name="Lindquist E.A."/>
            <person name="Lipzen A."/>
            <person name="Lundell T."/>
            <person name="Morin E."/>
            <person name="Murat C."/>
            <person name="Sun H."/>
            <person name="Tunlid A."/>
            <person name="Henrissat B."/>
            <person name="Grigoriev I.V."/>
            <person name="Hibbett D.S."/>
            <person name="Martin F."/>
            <person name="Nordberg H.P."/>
            <person name="Cantor M.N."/>
            <person name="Hua S.X."/>
        </authorList>
    </citation>
    <scope>NUCLEOTIDE SEQUENCE [LARGE SCALE GENOMIC DNA]</scope>
    <source>
        <strain evidence="2 3">Ve08.2h10</strain>
    </source>
</reference>